<dbReference type="InterPro" id="IPR011032">
    <property type="entry name" value="GroES-like_sf"/>
</dbReference>
<feature type="non-terminal residue" evidence="2">
    <location>
        <position position="84"/>
    </location>
</feature>
<dbReference type="EMBL" id="JALDAX010000041">
    <property type="protein sequence ID" value="MCI3246536.1"/>
    <property type="molecule type" value="Genomic_DNA"/>
</dbReference>
<reference evidence="2" key="1">
    <citation type="submission" date="2022-03" db="EMBL/GenBank/DDBJ databases">
        <title>Streptomyces 7R015 and 7R016 isolated from Barleria lupulina in Thailand.</title>
        <authorList>
            <person name="Kanchanasin P."/>
            <person name="Phongsopitanun W."/>
            <person name="Tanasupawat S."/>
        </authorList>
    </citation>
    <scope>NUCLEOTIDE SEQUENCE</scope>
    <source>
        <strain evidence="2">7R016</strain>
    </source>
</reference>
<proteinExistence type="predicted"/>
<accession>A0ABS9XWS8</accession>
<gene>
    <name evidence="2" type="ORF">MQN93_43355</name>
</gene>
<dbReference type="RefSeq" id="WP_372504540.1">
    <property type="nucleotide sequence ID" value="NZ_JALDAX010000041.1"/>
</dbReference>
<feature type="domain" description="Alcohol dehydrogenase-like N-terminal" evidence="1">
    <location>
        <begin position="38"/>
        <end position="83"/>
    </location>
</feature>
<dbReference type="SUPFAM" id="SSF50129">
    <property type="entry name" value="GroES-like"/>
    <property type="match status" value="1"/>
</dbReference>
<evidence type="ECO:0000313" key="3">
    <source>
        <dbReference type="Proteomes" id="UP001165270"/>
    </source>
</evidence>
<dbReference type="Proteomes" id="UP001165270">
    <property type="component" value="Unassembled WGS sequence"/>
</dbReference>
<sequence>MKAIVVTDPAAGTAGMKLVERPDPQTARLASLEGANYGDVVVQVHASGFTGDELSWPSTWIDRLGRDRTPSIPGHEVAGVVTAL</sequence>
<organism evidence="2 3">
    <name type="scientific">Streptomyces spinosisporus</name>
    <dbReference type="NCBI Taxonomy" id="2927582"/>
    <lineage>
        <taxon>Bacteria</taxon>
        <taxon>Bacillati</taxon>
        <taxon>Actinomycetota</taxon>
        <taxon>Actinomycetes</taxon>
        <taxon>Kitasatosporales</taxon>
        <taxon>Streptomycetaceae</taxon>
        <taxon>Streptomyces</taxon>
    </lineage>
</organism>
<protein>
    <recommendedName>
        <fullName evidence="1">Alcohol dehydrogenase-like N-terminal domain-containing protein</fullName>
    </recommendedName>
</protein>
<keyword evidence="3" id="KW-1185">Reference proteome</keyword>
<dbReference type="Gene3D" id="3.90.180.10">
    <property type="entry name" value="Medium-chain alcohol dehydrogenases, catalytic domain"/>
    <property type="match status" value="1"/>
</dbReference>
<dbReference type="Pfam" id="PF08240">
    <property type="entry name" value="ADH_N"/>
    <property type="match status" value="1"/>
</dbReference>
<dbReference type="InterPro" id="IPR013154">
    <property type="entry name" value="ADH-like_N"/>
</dbReference>
<name>A0ABS9XWS8_9ACTN</name>
<evidence type="ECO:0000259" key="1">
    <source>
        <dbReference type="Pfam" id="PF08240"/>
    </source>
</evidence>
<evidence type="ECO:0000313" key="2">
    <source>
        <dbReference type="EMBL" id="MCI3246536.1"/>
    </source>
</evidence>
<comment type="caution">
    <text evidence="2">The sequence shown here is derived from an EMBL/GenBank/DDBJ whole genome shotgun (WGS) entry which is preliminary data.</text>
</comment>